<dbReference type="Proteomes" id="UP000655751">
    <property type="component" value="Unassembled WGS sequence"/>
</dbReference>
<name>A0A931IDM1_9NOCA</name>
<protein>
    <submittedName>
        <fullName evidence="2">Carboxymuconolactone decarboxylase family protein</fullName>
    </submittedName>
</protein>
<evidence type="ECO:0000259" key="1">
    <source>
        <dbReference type="Pfam" id="PF02627"/>
    </source>
</evidence>
<dbReference type="PANTHER" id="PTHR34846">
    <property type="entry name" value="4-CARBOXYMUCONOLACTONE DECARBOXYLASE FAMILY PROTEIN (AFU_ORTHOLOGUE AFUA_6G11590)"/>
    <property type="match status" value="1"/>
</dbReference>
<dbReference type="InterPro" id="IPR029032">
    <property type="entry name" value="AhpD-like"/>
</dbReference>
<proteinExistence type="predicted"/>
<dbReference type="Pfam" id="PF02627">
    <property type="entry name" value="CMD"/>
    <property type="match status" value="1"/>
</dbReference>
<dbReference type="SUPFAM" id="SSF69118">
    <property type="entry name" value="AhpD-like"/>
    <property type="match status" value="1"/>
</dbReference>
<organism evidence="2 3">
    <name type="scientific">Nocardia bovistercoris</name>
    <dbReference type="NCBI Taxonomy" id="2785916"/>
    <lineage>
        <taxon>Bacteria</taxon>
        <taxon>Bacillati</taxon>
        <taxon>Actinomycetota</taxon>
        <taxon>Actinomycetes</taxon>
        <taxon>Mycobacteriales</taxon>
        <taxon>Nocardiaceae</taxon>
        <taxon>Nocardia</taxon>
    </lineage>
</organism>
<reference evidence="2" key="1">
    <citation type="submission" date="2020-11" db="EMBL/GenBank/DDBJ databases">
        <title>Nocardia NEAU-351.nov., a novel actinomycete isolated from the cow dung.</title>
        <authorList>
            <person name="Zhang X."/>
        </authorList>
    </citation>
    <scope>NUCLEOTIDE SEQUENCE</scope>
    <source>
        <strain evidence="2">NEAU-351</strain>
    </source>
</reference>
<dbReference type="AlphaFoldDB" id="A0A931IDM1"/>
<dbReference type="InterPro" id="IPR003779">
    <property type="entry name" value="CMD-like"/>
</dbReference>
<sequence length="203" mass="22784">MTRASPRLAPLPVEEWDERTREMMRGHLRAADRYLSGAPDAPPVPNVLGMLAHHGELASAWLGYNGLLLDRPTLDPHHRELVILRVARRCGSAYEWHQHVRAATRLGMSEERIDAVRCGAAAATWSPLEKSLLAATDQLLTDHRVDDSTWSVLARHLDNRQLLELLFVVGSYLCLALVFNSVDLQPDPDHPETPSQPETEERP</sequence>
<accession>A0A931IDM1</accession>
<dbReference type="Gene3D" id="1.20.1290.10">
    <property type="entry name" value="AhpD-like"/>
    <property type="match status" value="1"/>
</dbReference>
<dbReference type="EMBL" id="JADMLG010000012">
    <property type="protein sequence ID" value="MBH0779727.1"/>
    <property type="molecule type" value="Genomic_DNA"/>
</dbReference>
<dbReference type="PANTHER" id="PTHR34846:SF5">
    <property type="entry name" value="CARBOXYMUCONOLACTONE DECARBOXYLASE-LIKE DOMAIN-CONTAINING PROTEIN"/>
    <property type="match status" value="1"/>
</dbReference>
<dbReference type="RefSeq" id="WP_196152049.1">
    <property type="nucleotide sequence ID" value="NZ_JADMLG010000012.1"/>
</dbReference>
<gene>
    <name evidence="2" type="ORF">IT779_25990</name>
</gene>
<keyword evidence="3" id="KW-1185">Reference proteome</keyword>
<dbReference type="GO" id="GO:0051920">
    <property type="term" value="F:peroxiredoxin activity"/>
    <property type="evidence" value="ECO:0007669"/>
    <property type="project" value="InterPro"/>
</dbReference>
<evidence type="ECO:0000313" key="3">
    <source>
        <dbReference type="Proteomes" id="UP000655751"/>
    </source>
</evidence>
<evidence type="ECO:0000313" key="2">
    <source>
        <dbReference type="EMBL" id="MBH0779727.1"/>
    </source>
</evidence>
<feature type="domain" description="Carboxymuconolactone decarboxylase-like" evidence="1">
    <location>
        <begin position="56"/>
        <end position="137"/>
    </location>
</feature>
<comment type="caution">
    <text evidence="2">The sequence shown here is derived from an EMBL/GenBank/DDBJ whole genome shotgun (WGS) entry which is preliminary data.</text>
</comment>